<evidence type="ECO:0000313" key="1">
    <source>
        <dbReference type="EMBL" id="GJT03116.1"/>
    </source>
</evidence>
<proteinExistence type="predicted"/>
<reference evidence="1" key="2">
    <citation type="submission" date="2022-01" db="EMBL/GenBank/DDBJ databases">
        <authorList>
            <person name="Yamashiro T."/>
            <person name="Shiraishi A."/>
            <person name="Satake H."/>
            <person name="Nakayama K."/>
        </authorList>
    </citation>
    <scope>NUCLEOTIDE SEQUENCE</scope>
</reference>
<protein>
    <submittedName>
        <fullName evidence="1">Uncharacterized protein</fullName>
    </submittedName>
</protein>
<evidence type="ECO:0000313" key="2">
    <source>
        <dbReference type="Proteomes" id="UP001151760"/>
    </source>
</evidence>
<dbReference type="Proteomes" id="UP001151760">
    <property type="component" value="Unassembled WGS sequence"/>
</dbReference>
<name>A0ABQ5ALC3_9ASTR</name>
<sequence length="260" mass="29578">MLHCRGSEKDGKRTENDLFLENIKIRKEGISLFRIDGSFPSFSPDGDRIAYVGLRSVQREILFGILLAVFQLRGTQAYRCDLLHNIRPTFTSVRILVSLIRRSKSYAAINYCGVKSHLDTHHVARYEMMVLEEVGLIIKAVLCVFGLAVEVVPVNQVARVDFAGLNAFESVGKGLMVLIPIKAQRESGQILFDRGWWGRCDRNIGWAVEAVRRFTMSFRAVLSYQPHLAKILRWWSGCRFIGGICDSKESTISYDTDSRW</sequence>
<reference evidence="1" key="1">
    <citation type="journal article" date="2022" name="Int. J. Mol. Sci.">
        <title>Draft Genome of Tanacetum Coccineum: Genomic Comparison of Closely Related Tanacetum-Family Plants.</title>
        <authorList>
            <person name="Yamashiro T."/>
            <person name="Shiraishi A."/>
            <person name="Nakayama K."/>
            <person name="Satake H."/>
        </authorList>
    </citation>
    <scope>NUCLEOTIDE SEQUENCE</scope>
</reference>
<organism evidence="1 2">
    <name type="scientific">Tanacetum coccineum</name>
    <dbReference type="NCBI Taxonomy" id="301880"/>
    <lineage>
        <taxon>Eukaryota</taxon>
        <taxon>Viridiplantae</taxon>
        <taxon>Streptophyta</taxon>
        <taxon>Embryophyta</taxon>
        <taxon>Tracheophyta</taxon>
        <taxon>Spermatophyta</taxon>
        <taxon>Magnoliopsida</taxon>
        <taxon>eudicotyledons</taxon>
        <taxon>Gunneridae</taxon>
        <taxon>Pentapetalae</taxon>
        <taxon>asterids</taxon>
        <taxon>campanulids</taxon>
        <taxon>Asterales</taxon>
        <taxon>Asteraceae</taxon>
        <taxon>Asteroideae</taxon>
        <taxon>Anthemideae</taxon>
        <taxon>Anthemidinae</taxon>
        <taxon>Tanacetum</taxon>
    </lineage>
</organism>
<gene>
    <name evidence="1" type="ORF">Tco_0824285</name>
</gene>
<keyword evidence="2" id="KW-1185">Reference proteome</keyword>
<dbReference type="EMBL" id="BQNB010012400">
    <property type="protein sequence ID" value="GJT03116.1"/>
    <property type="molecule type" value="Genomic_DNA"/>
</dbReference>
<comment type="caution">
    <text evidence="1">The sequence shown here is derived from an EMBL/GenBank/DDBJ whole genome shotgun (WGS) entry which is preliminary data.</text>
</comment>
<accession>A0ABQ5ALC3</accession>